<dbReference type="Proteomes" id="UP000015100">
    <property type="component" value="Unassembled WGS sequence"/>
</dbReference>
<dbReference type="InterPro" id="IPR006076">
    <property type="entry name" value="FAD-dep_OxRdtase"/>
</dbReference>
<name>S8A166_DACHA</name>
<dbReference type="InterPro" id="IPR036188">
    <property type="entry name" value="FAD/NAD-bd_sf"/>
</dbReference>
<dbReference type="GO" id="GO:0051537">
    <property type="term" value="F:2 iron, 2 sulfur cluster binding"/>
    <property type="evidence" value="ECO:0007669"/>
    <property type="project" value="UniProtKB-KW"/>
</dbReference>
<dbReference type="Pfam" id="PF00355">
    <property type="entry name" value="Rieske"/>
    <property type="match status" value="1"/>
</dbReference>
<evidence type="ECO:0000256" key="3">
    <source>
        <dbReference type="ARBA" id="ARBA00023004"/>
    </source>
</evidence>
<dbReference type="SUPFAM" id="SSF51905">
    <property type="entry name" value="FAD/NAD(P)-binding domain"/>
    <property type="match status" value="1"/>
</dbReference>
<dbReference type="SUPFAM" id="SSF50022">
    <property type="entry name" value="ISP domain"/>
    <property type="match status" value="1"/>
</dbReference>
<evidence type="ECO:0000256" key="4">
    <source>
        <dbReference type="ARBA" id="ARBA00023014"/>
    </source>
</evidence>
<evidence type="ECO:0000313" key="6">
    <source>
        <dbReference type="EMBL" id="EPS36444.1"/>
    </source>
</evidence>
<evidence type="ECO:0000313" key="7">
    <source>
        <dbReference type="Proteomes" id="UP000015100"/>
    </source>
</evidence>
<dbReference type="HOGENOM" id="CLU_007884_15_1_1"/>
<dbReference type="PROSITE" id="PS51296">
    <property type="entry name" value="RIESKE"/>
    <property type="match status" value="1"/>
</dbReference>
<evidence type="ECO:0000256" key="1">
    <source>
        <dbReference type="ARBA" id="ARBA00022714"/>
    </source>
</evidence>
<dbReference type="Gene3D" id="3.50.50.60">
    <property type="entry name" value="FAD/NAD(P)-binding domain"/>
    <property type="match status" value="1"/>
</dbReference>
<keyword evidence="4" id="KW-0411">Iron-sulfur</keyword>
<sequence>MMPRNENLSNPGLCFTSGRNDPVWTQTNPYASWPIFNKLAQDLETHTVVIGAGFAGVSTAYELIQRGVKVVLLEAREVTSGESGRSNGSLSACLGMKWADLIKRHGIENAKQVYNSHCFAIDRVEDIVRNHGIDCDYRKLACRIFCGSEENVTHEVEAYSSLEGQKNLVCENGEITVRNQAVFHPTKYVHAVLREMASQNPELFSCYTQTRVKIYKAVGNGVVLTMEEGHSIKATNMIMTVGAPVQGYPDIQVNAASHPDENLKYLIVTGGKHKTGHINSKGYDSYFERLQDWTSSNFPTANREPDYRWSSQIIDSNDHLPYIGREKPGKNIFVITGSSGSLTYGLIGAKIIADQITGVPNPWEAVYDASRIPKSKLFGGGIEKIHLEELVQKSREERTYITDIEDLPLCEGTIMLRNNEKDGMPLAVWKDKEGKTRTFTAVCPHAYGILVWNGEEQTFDCPLHGSRFDAETGRCVSGPANRGLTTHDEAAKEAAAASVQL</sequence>
<dbReference type="InterPro" id="IPR017941">
    <property type="entry name" value="Rieske_2Fe-2S"/>
</dbReference>
<dbReference type="Pfam" id="PF01266">
    <property type="entry name" value="DAO"/>
    <property type="match status" value="1"/>
</dbReference>
<proteinExistence type="predicted"/>
<dbReference type="eggNOG" id="ENOG502QV7F">
    <property type="taxonomic scope" value="Eukaryota"/>
</dbReference>
<dbReference type="OMA" id="RWATQDN"/>
<dbReference type="GO" id="GO:0046872">
    <property type="term" value="F:metal ion binding"/>
    <property type="evidence" value="ECO:0007669"/>
    <property type="project" value="UniProtKB-KW"/>
</dbReference>
<dbReference type="Gene3D" id="2.102.10.10">
    <property type="entry name" value="Rieske [2Fe-2S] iron-sulphur domain"/>
    <property type="match status" value="1"/>
</dbReference>
<dbReference type="GO" id="GO:0005737">
    <property type="term" value="C:cytoplasm"/>
    <property type="evidence" value="ECO:0007669"/>
    <property type="project" value="TreeGrafter"/>
</dbReference>
<keyword evidence="7" id="KW-1185">Reference proteome</keyword>
<comment type="caution">
    <text evidence="6">The sequence shown here is derived from an EMBL/GenBank/DDBJ whole genome shotgun (WGS) entry which is preliminary data.</text>
</comment>
<feature type="domain" description="Rieske" evidence="5">
    <location>
        <begin position="423"/>
        <end position="487"/>
    </location>
</feature>
<evidence type="ECO:0000256" key="2">
    <source>
        <dbReference type="ARBA" id="ARBA00022723"/>
    </source>
</evidence>
<keyword evidence="1" id="KW-0001">2Fe-2S</keyword>
<protein>
    <recommendedName>
        <fullName evidence="5">Rieske domain-containing protein</fullName>
    </recommendedName>
</protein>
<organism evidence="6 7">
    <name type="scientific">Dactylellina haptotyla (strain CBS 200.50)</name>
    <name type="common">Nematode-trapping fungus</name>
    <name type="synonym">Monacrosporium haptotylum</name>
    <dbReference type="NCBI Taxonomy" id="1284197"/>
    <lineage>
        <taxon>Eukaryota</taxon>
        <taxon>Fungi</taxon>
        <taxon>Dikarya</taxon>
        <taxon>Ascomycota</taxon>
        <taxon>Pezizomycotina</taxon>
        <taxon>Orbiliomycetes</taxon>
        <taxon>Orbiliales</taxon>
        <taxon>Orbiliaceae</taxon>
        <taxon>Dactylellina</taxon>
    </lineage>
</organism>
<dbReference type="OrthoDB" id="429143at2759"/>
<evidence type="ECO:0000259" key="5">
    <source>
        <dbReference type="PROSITE" id="PS51296"/>
    </source>
</evidence>
<dbReference type="InterPro" id="IPR036922">
    <property type="entry name" value="Rieske_2Fe-2S_sf"/>
</dbReference>
<keyword evidence="2" id="KW-0479">Metal-binding</keyword>
<keyword evidence="3" id="KW-0408">Iron</keyword>
<dbReference type="EMBL" id="AQGS01000906">
    <property type="protein sequence ID" value="EPS36444.1"/>
    <property type="molecule type" value="Genomic_DNA"/>
</dbReference>
<dbReference type="PANTHER" id="PTHR13847">
    <property type="entry name" value="SARCOSINE DEHYDROGENASE-RELATED"/>
    <property type="match status" value="1"/>
</dbReference>
<dbReference type="PANTHER" id="PTHR13847:SF281">
    <property type="entry name" value="FAD DEPENDENT OXIDOREDUCTASE DOMAIN-CONTAINING PROTEIN"/>
    <property type="match status" value="1"/>
</dbReference>
<gene>
    <name evidence="6" type="ORF">H072_9997</name>
</gene>
<reference evidence="7" key="2">
    <citation type="submission" date="2013-04" db="EMBL/GenBank/DDBJ databases">
        <title>Genomic mechanisms accounting for the adaptation to parasitism in nematode-trapping fungi.</title>
        <authorList>
            <person name="Ahren D.G."/>
        </authorList>
    </citation>
    <scope>NUCLEOTIDE SEQUENCE [LARGE SCALE GENOMIC DNA]</scope>
    <source>
        <strain evidence="7">CBS 200.50</strain>
    </source>
</reference>
<accession>S8A166</accession>
<reference evidence="6 7" key="1">
    <citation type="journal article" date="2013" name="PLoS Genet.">
        <title>Genomic mechanisms accounting for the adaptation to parasitism in nematode-trapping fungi.</title>
        <authorList>
            <person name="Meerupati T."/>
            <person name="Andersson K.M."/>
            <person name="Friman E."/>
            <person name="Kumar D."/>
            <person name="Tunlid A."/>
            <person name="Ahren D."/>
        </authorList>
    </citation>
    <scope>NUCLEOTIDE SEQUENCE [LARGE SCALE GENOMIC DNA]</scope>
    <source>
        <strain evidence="6 7">CBS 200.50</strain>
    </source>
</reference>
<dbReference type="AlphaFoldDB" id="S8A166"/>